<keyword evidence="9" id="KW-1185">Reference proteome</keyword>
<accession>A0A495J005</accession>
<dbReference type="SUPFAM" id="SSF46626">
    <property type="entry name" value="Cytochrome c"/>
    <property type="match status" value="1"/>
</dbReference>
<dbReference type="GO" id="GO:0009055">
    <property type="term" value="F:electron transfer activity"/>
    <property type="evidence" value="ECO:0007669"/>
    <property type="project" value="InterPro"/>
</dbReference>
<dbReference type="PROSITE" id="PS51007">
    <property type="entry name" value="CYTC"/>
    <property type="match status" value="1"/>
</dbReference>
<dbReference type="OrthoDB" id="9782196at2"/>
<evidence type="ECO:0000256" key="3">
    <source>
        <dbReference type="ARBA" id="ARBA00023004"/>
    </source>
</evidence>
<dbReference type="GO" id="GO:0020037">
    <property type="term" value="F:heme binding"/>
    <property type="evidence" value="ECO:0007669"/>
    <property type="project" value="InterPro"/>
</dbReference>
<dbReference type="Gene3D" id="3.90.10.10">
    <property type="entry name" value="Cytochrome C3"/>
    <property type="match status" value="2"/>
</dbReference>
<dbReference type="Proteomes" id="UP000268007">
    <property type="component" value="Unassembled WGS sequence"/>
</dbReference>
<dbReference type="RefSeq" id="WP_121197124.1">
    <property type="nucleotide sequence ID" value="NZ_RBKU01000001.1"/>
</dbReference>
<evidence type="ECO:0000256" key="1">
    <source>
        <dbReference type="ARBA" id="ARBA00022617"/>
    </source>
</evidence>
<feature type="transmembrane region" description="Helical" evidence="5">
    <location>
        <begin position="238"/>
        <end position="255"/>
    </location>
</feature>
<organism evidence="8 9">
    <name type="scientific">Mucilaginibacter gracilis</name>
    <dbReference type="NCBI Taxonomy" id="423350"/>
    <lineage>
        <taxon>Bacteria</taxon>
        <taxon>Pseudomonadati</taxon>
        <taxon>Bacteroidota</taxon>
        <taxon>Sphingobacteriia</taxon>
        <taxon>Sphingobacteriales</taxon>
        <taxon>Sphingobacteriaceae</taxon>
        <taxon>Mucilaginibacter</taxon>
    </lineage>
</organism>
<dbReference type="CDD" id="cd08168">
    <property type="entry name" value="Cytochrom_C3"/>
    <property type="match status" value="1"/>
</dbReference>
<evidence type="ECO:0000313" key="8">
    <source>
        <dbReference type="EMBL" id="RKR81419.1"/>
    </source>
</evidence>
<protein>
    <submittedName>
        <fullName evidence="8">Cytochrome c2</fullName>
    </submittedName>
</protein>
<keyword evidence="2 4" id="KW-0479">Metal-binding</keyword>
<dbReference type="GO" id="GO:0046872">
    <property type="term" value="F:metal ion binding"/>
    <property type="evidence" value="ECO:0007669"/>
    <property type="project" value="UniProtKB-KW"/>
</dbReference>
<comment type="caution">
    <text evidence="8">The sequence shown here is derived from an EMBL/GenBank/DDBJ whole genome shotgun (WGS) entry which is preliminary data.</text>
</comment>
<feature type="chain" id="PRO_5019777091" evidence="6">
    <location>
        <begin position="31"/>
        <end position="446"/>
    </location>
</feature>
<evidence type="ECO:0000256" key="4">
    <source>
        <dbReference type="PROSITE-ProRule" id="PRU00433"/>
    </source>
</evidence>
<evidence type="ECO:0000256" key="6">
    <source>
        <dbReference type="SAM" id="SignalP"/>
    </source>
</evidence>
<dbReference type="EMBL" id="RBKU01000001">
    <property type="protein sequence ID" value="RKR81419.1"/>
    <property type="molecule type" value="Genomic_DNA"/>
</dbReference>
<feature type="signal peptide" evidence="6">
    <location>
        <begin position="1"/>
        <end position="30"/>
    </location>
</feature>
<evidence type="ECO:0000256" key="2">
    <source>
        <dbReference type="ARBA" id="ARBA00022723"/>
    </source>
</evidence>
<dbReference type="Pfam" id="PF00034">
    <property type="entry name" value="Cytochrom_C"/>
    <property type="match status" value="1"/>
</dbReference>
<feature type="domain" description="Cytochrome c" evidence="7">
    <location>
        <begin position="54"/>
        <end position="147"/>
    </location>
</feature>
<gene>
    <name evidence="8" type="ORF">BDD43_1566</name>
</gene>
<dbReference type="InterPro" id="IPR036909">
    <property type="entry name" value="Cyt_c-like_dom_sf"/>
</dbReference>
<keyword evidence="5" id="KW-0812">Transmembrane</keyword>
<dbReference type="InterPro" id="IPR036280">
    <property type="entry name" value="Multihaem_cyt_sf"/>
</dbReference>
<keyword evidence="5" id="KW-0472">Membrane</keyword>
<dbReference type="InterPro" id="IPR009056">
    <property type="entry name" value="Cyt_c-like_dom"/>
</dbReference>
<evidence type="ECO:0000259" key="7">
    <source>
        <dbReference type="PROSITE" id="PS51007"/>
    </source>
</evidence>
<dbReference type="SUPFAM" id="SSF48695">
    <property type="entry name" value="Multiheme cytochromes"/>
    <property type="match status" value="1"/>
</dbReference>
<dbReference type="PANTHER" id="PTHR39425">
    <property type="entry name" value="LIPOPROTEIN CYTOCHROME C"/>
    <property type="match status" value="1"/>
</dbReference>
<dbReference type="PANTHER" id="PTHR39425:SF1">
    <property type="entry name" value="CYTOCHROME C7-LIKE DOMAIN-CONTAINING PROTEIN"/>
    <property type="match status" value="1"/>
</dbReference>
<evidence type="ECO:0000313" key="9">
    <source>
        <dbReference type="Proteomes" id="UP000268007"/>
    </source>
</evidence>
<evidence type="ECO:0000256" key="5">
    <source>
        <dbReference type="SAM" id="Phobius"/>
    </source>
</evidence>
<keyword evidence="3 4" id="KW-0408">Iron</keyword>
<keyword evidence="5" id="KW-1133">Transmembrane helix</keyword>
<name>A0A495J005_9SPHI</name>
<keyword evidence="6" id="KW-0732">Signal</keyword>
<feature type="transmembrane region" description="Helical" evidence="5">
    <location>
        <begin position="173"/>
        <end position="192"/>
    </location>
</feature>
<dbReference type="AlphaFoldDB" id="A0A495J005"/>
<reference evidence="8 9" key="1">
    <citation type="submission" date="2018-10" db="EMBL/GenBank/DDBJ databases">
        <title>Genomic Encyclopedia of Archaeal and Bacterial Type Strains, Phase II (KMG-II): from individual species to whole genera.</title>
        <authorList>
            <person name="Goeker M."/>
        </authorList>
    </citation>
    <scope>NUCLEOTIDE SEQUENCE [LARGE SCALE GENOMIC DNA]</scope>
    <source>
        <strain evidence="8 9">DSM 18602</strain>
    </source>
</reference>
<proteinExistence type="predicted"/>
<sequence length="446" mass="48777">MRNISLIIKQFSRSVVLIAAVAAWGFSADAQTAPAAAAATTATAPAPAAAAGTGDAAKGEALFKAKCTACHKIEARMTGPALGPIITSETDDKWLTKWIQNNQALITAKDSKALKIYNEYNQAGMTVFADLSDGDVANIIAYVRTEWKTMQAAPKTTVADGSKTAADSGPSDLVIFGLIAVIILAFIIILVLNKVIGSLERLLLGKQGLLPEEVEGGSEDKAAARKEAFKKLLKNKKLVFFFLLCATIAGGSWQWTTLWNTNVHTGYQPVQPIKYSHQLHAGTMKIDCQYCHGGAYKSKNATIPSLNVCMNCHKVVKTESPEIHKIYDALGYDPQTTKYDSTKARPIQWIRVHNLPDLAYFNHSQHVTVGKVKCQTCHGPIQEMAEVKQYSPLTMKWCIQCHKRTEVDYKGNAYYDNMLQIHDRIKRGEKVTAAALGGIECGKCHY</sequence>
<dbReference type="Gene3D" id="1.10.760.10">
    <property type="entry name" value="Cytochrome c-like domain"/>
    <property type="match status" value="1"/>
</dbReference>
<keyword evidence="1 4" id="KW-0349">Heme</keyword>